<sequence>MAEAPPELRAEFDSLFVAPFATRRWASARGRSHWVELEGWQDAMAGPLSAIAEAGSCEYVYFRDDWYFATVNDPATLRARLLEWHAGLAAGVERFAPATPEEAADQEFMRAVVGRMRELVQRACALEEVRCHAKPGAAPETTGCFVTRRSSDDGGAGEL</sequence>
<proteinExistence type="predicted"/>
<name>A0A2Z3HB85_9BACT</name>
<evidence type="ECO:0000313" key="2">
    <source>
        <dbReference type="Proteomes" id="UP000245802"/>
    </source>
</evidence>
<accession>A0A2Z3HB85</accession>
<dbReference type="OrthoDB" id="9554373at2"/>
<evidence type="ECO:0000313" key="1">
    <source>
        <dbReference type="EMBL" id="AWM38884.1"/>
    </source>
</evidence>
<keyword evidence="2" id="KW-1185">Reference proteome</keyword>
<dbReference type="AlphaFoldDB" id="A0A2Z3HB85"/>
<gene>
    <name evidence="1" type="ORF">C1280_19105</name>
</gene>
<dbReference type="Proteomes" id="UP000245802">
    <property type="component" value="Chromosome"/>
</dbReference>
<dbReference type="RefSeq" id="WP_010037784.1">
    <property type="nucleotide sequence ID" value="NZ_CP025958.1"/>
</dbReference>
<dbReference type="KEGG" id="gog:C1280_19105"/>
<reference evidence="1 2" key="1">
    <citation type="submission" date="2018-01" db="EMBL/GenBank/DDBJ databases">
        <title>G. obscuriglobus.</title>
        <authorList>
            <person name="Franke J."/>
            <person name="Blomberg W."/>
            <person name="Selmecki A."/>
        </authorList>
    </citation>
    <scope>NUCLEOTIDE SEQUENCE [LARGE SCALE GENOMIC DNA]</scope>
    <source>
        <strain evidence="1 2">DSM 5831</strain>
    </source>
</reference>
<protein>
    <submittedName>
        <fullName evidence="1">Uncharacterized protein</fullName>
    </submittedName>
</protein>
<organism evidence="1 2">
    <name type="scientific">Gemmata obscuriglobus</name>
    <dbReference type="NCBI Taxonomy" id="114"/>
    <lineage>
        <taxon>Bacteria</taxon>
        <taxon>Pseudomonadati</taxon>
        <taxon>Planctomycetota</taxon>
        <taxon>Planctomycetia</taxon>
        <taxon>Gemmatales</taxon>
        <taxon>Gemmataceae</taxon>
        <taxon>Gemmata</taxon>
    </lineage>
</organism>
<dbReference type="EMBL" id="CP025958">
    <property type="protein sequence ID" value="AWM38884.1"/>
    <property type="molecule type" value="Genomic_DNA"/>
</dbReference>